<dbReference type="EMBL" id="VOBQ01000004">
    <property type="protein sequence ID" value="TWO72292.1"/>
    <property type="molecule type" value="Genomic_DNA"/>
</dbReference>
<sequence>MTAYSMGKCELVDKFMGVKNPVALTAHIRRCALLEQQLIISSQRQAHNSARSSGGVSPRA</sequence>
<reference evidence="1 2" key="1">
    <citation type="submission" date="2019-07" db="EMBL/GenBank/DDBJ databases">
        <title>Caenimonas sedimenti sp. nov., isolated from activated sludge.</title>
        <authorList>
            <person name="Xu J."/>
        </authorList>
    </citation>
    <scope>NUCLEOTIDE SEQUENCE [LARGE SCALE GENOMIC DNA]</scope>
    <source>
        <strain evidence="1 2">HX-9-20</strain>
    </source>
</reference>
<name>A0A562ZUM1_9BURK</name>
<keyword evidence="2" id="KW-1185">Reference proteome</keyword>
<dbReference type="Proteomes" id="UP000318199">
    <property type="component" value="Unassembled WGS sequence"/>
</dbReference>
<gene>
    <name evidence="1" type="ORF">FN976_06195</name>
</gene>
<proteinExistence type="predicted"/>
<comment type="caution">
    <text evidence="1">The sequence shown here is derived from an EMBL/GenBank/DDBJ whole genome shotgun (WGS) entry which is preliminary data.</text>
</comment>
<dbReference type="AlphaFoldDB" id="A0A562ZUM1"/>
<evidence type="ECO:0000313" key="2">
    <source>
        <dbReference type="Proteomes" id="UP000318199"/>
    </source>
</evidence>
<accession>A0A562ZUM1</accession>
<organism evidence="1 2">
    <name type="scientific">Caenimonas sedimenti</name>
    <dbReference type="NCBI Taxonomy" id="2596921"/>
    <lineage>
        <taxon>Bacteria</taxon>
        <taxon>Pseudomonadati</taxon>
        <taxon>Pseudomonadota</taxon>
        <taxon>Betaproteobacteria</taxon>
        <taxon>Burkholderiales</taxon>
        <taxon>Comamonadaceae</taxon>
        <taxon>Caenimonas</taxon>
    </lineage>
</organism>
<protein>
    <submittedName>
        <fullName evidence="1">Uncharacterized protein</fullName>
    </submittedName>
</protein>
<evidence type="ECO:0000313" key="1">
    <source>
        <dbReference type="EMBL" id="TWO72292.1"/>
    </source>
</evidence>